<proteinExistence type="predicted"/>
<protein>
    <recommendedName>
        <fullName evidence="3">Saposin B-type domain-containing protein</fullName>
    </recommendedName>
</protein>
<keyword evidence="1" id="KW-0732">Signal</keyword>
<name>A0A7S0XCR5_9CHLO</name>
<feature type="chain" id="PRO_5030722274" description="Saposin B-type domain-containing protein" evidence="1">
    <location>
        <begin position="30"/>
        <end position="158"/>
    </location>
</feature>
<accession>A0A7S0XCR5</accession>
<dbReference type="EMBL" id="HBFC01027359">
    <property type="protein sequence ID" value="CAD8714846.1"/>
    <property type="molecule type" value="Transcribed_RNA"/>
</dbReference>
<evidence type="ECO:0008006" key="3">
    <source>
        <dbReference type="Google" id="ProtNLM"/>
    </source>
</evidence>
<feature type="signal peptide" evidence="1">
    <location>
        <begin position="1"/>
        <end position="29"/>
    </location>
</feature>
<evidence type="ECO:0000256" key="1">
    <source>
        <dbReference type="SAM" id="SignalP"/>
    </source>
</evidence>
<sequence>MVTTRRVALTVAAMFAVLVLVVAAAAAEGSDRNDGTANCETCELIANGIAIEMNKLEEPSLQGLSEADMAQRSSRRRKLLHGRSEVKIAEVLESFCPQLMRAGGGMLPGVGPLCTTLVERHGDALGDHVFADGPRAMRDFLCVRLARMCPRLVTKEEL</sequence>
<dbReference type="AlphaFoldDB" id="A0A7S0XCR5"/>
<gene>
    <name evidence="2" type="ORF">MANT1106_LOCUS16477</name>
</gene>
<evidence type="ECO:0000313" key="2">
    <source>
        <dbReference type="EMBL" id="CAD8714846.1"/>
    </source>
</evidence>
<organism evidence="2">
    <name type="scientific">Mantoniella antarctica</name>
    <dbReference type="NCBI Taxonomy" id="81844"/>
    <lineage>
        <taxon>Eukaryota</taxon>
        <taxon>Viridiplantae</taxon>
        <taxon>Chlorophyta</taxon>
        <taxon>Mamiellophyceae</taxon>
        <taxon>Mamiellales</taxon>
        <taxon>Mamiellaceae</taxon>
        <taxon>Mantoniella</taxon>
    </lineage>
</organism>
<reference evidence="2" key="1">
    <citation type="submission" date="2021-01" db="EMBL/GenBank/DDBJ databases">
        <authorList>
            <person name="Corre E."/>
            <person name="Pelletier E."/>
            <person name="Niang G."/>
            <person name="Scheremetjew M."/>
            <person name="Finn R."/>
            <person name="Kale V."/>
            <person name="Holt S."/>
            <person name="Cochrane G."/>
            <person name="Meng A."/>
            <person name="Brown T."/>
            <person name="Cohen L."/>
        </authorList>
    </citation>
    <scope>NUCLEOTIDE SEQUENCE</scope>
    <source>
        <strain evidence="2">SL-175</strain>
    </source>
</reference>